<reference evidence="3" key="2">
    <citation type="submission" date="2006-05" db="EMBL/GenBank/DDBJ databases">
        <title>Sequencing of the draft genome and assembly of Desulfuromonas acetoxidans DSM 684.</title>
        <authorList>
            <consortium name="US DOE Joint Genome Institute (JGI-PGF)"/>
            <person name="Copeland A."/>
            <person name="Lucas S."/>
            <person name="Lapidus A."/>
            <person name="Barry K."/>
            <person name="Detter J.C."/>
            <person name="Glavina del Rio T."/>
            <person name="Hammon N."/>
            <person name="Israni S."/>
            <person name="Dalin E."/>
            <person name="Tice H."/>
            <person name="Bruce D."/>
            <person name="Pitluck S."/>
            <person name="Richardson P."/>
        </authorList>
    </citation>
    <scope>NUCLEOTIDE SEQUENCE [LARGE SCALE GENOMIC DNA]</scope>
    <source>
        <strain evidence="3">DSM 684</strain>
    </source>
</reference>
<name>Q1K3A0_DESA6</name>
<protein>
    <recommendedName>
        <fullName evidence="5">DUF748 domain-containing protein</fullName>
    </recommendedName>
</protein>
<dbReference type="GO" id="GO:0005886">
    <property type="term" value="C:plasma membrane"/>
    <property type="evidence" value="ECO:0007669"/>
    <property type="project" value="TreeGrafter"/>
</dbReference>
<reference evidence="3" key="1">
    <citation type="submission" date="2006-05" db="EMBL/GenBank/DDBJ databases">
        <title>Annotation of the draft genome assembly of Desulfuromonas acetoxidans DSM 684.</title>
        <authorList>
            <consortium name="US DOE Joint Genome Institute (JGI-ORNL)"/>
            <person name="Larimer F."/>
            <person name="Land M."/>
            <person name="Hauser L."/>
        </authorList>
    </citation>
    <scope>NUCLEOTIDE SEQUENCE [LARGE SCALE GENOMIC DNA]</scope>
    <source>
        <strain evidence="3">DSM 684</strain>
    </source>
</reference>
<dbReference type="OrthoDB" id="9757969at2"/>
<evidence type="ECO:0000256" key="1">
    <source>
        <dbReference type="SAM" id="MobiDB-lite"/>
    </source>
</evidence>
<keyword evidence="4" id="KW-1185">Reference proteome</keyword>
<feature type="region of interest" description="Disordered" evidence="1">
    <location>
        <begin position="1"/>
        <end position="22"/>
    </location>
</feature>
<dbReference type="GO" id="GO:0090313">
    <property type="term" value="P:regulation of protein targeting to membrane"/>
    <property type="evidence" value="ECO:0007669"/>
    <property type="project" value="TreeGrafter"/>
</dbReference>
<evidence type="ECO:0000313" key="4">
    <source>
        <dbReference type="Proteomes" id="UP000005695"/>
    </source>
</evidence>
<evidence type="ECO:0000256" key="2">
    <source>
        <dbReference type="SAM" id="Phobius"/>
    </source>
</evidence>
<dbReference type="Proteomes" id="UP000005695">
    <property type="component" value="Unassembled WGS sequence"/>
</dbReference>
<accession>Q1K3A0</accession>
<dbReference type="AlphaFoldDB" id="Q1K3A0"/>
<keyword evidence="2" id="KW-0812">Transmembrane</keyword>
<evidence type="ECO:0008006" key="5">
    <source>
        <dbReference type="Google" id="ProtNLM"/>
    </source>
</evidence>
<sequence length="840" mass="90844">MNSDSHHDNDIPAQPDPATGPVSRHTWRNRLLVVVVLVGVVVALLPEALRFVAVTWLDRQPELSARLDDVDFNPFTGLLRIEGLQVTRNGEDVALAELIEVQLDWWPLFKRRLDLEQVTLGNVLLMVEQLPDAPLTIAGLVLSREDSLADETAPPSTGQPWGISSGVVTCDQVAVVLRHRHQDTRIDIDHLTSSPLVSWLPQQAGALDLSLSVAGGTLRCVGENYPFARPARSEMTLDAQNLDLETLDPVLTALGWSRTRGHVDGHLRVQASAAVETQPARLKVEGQLSGKGLASDHAALWVKQLDLSWQGQLEMLFDHNLHLAGHHRLEIGPAQLVLQQPGLEVASGQLIWEGLLTLNGQIEVNGTVEVDDLSVLDLAGGTTLLGVDSGRIGPFAFSSPGTLSVDEFSLARVTLLGRGDVALPRQPQVFSLAKLTGEQVSWLAQQHLSIARLHLSGLAGDVVLLPGGALEARQWLPQFVAQASPQQGDARDDSPPLAVVVGAFVVDGNSQLVIEDQGVTPSVRLHGDDLRLRLGALDSRRSEQRSSVALDARLDAYSRLHLLGDVALFAQPLSLNLTSELSEFQLPSISAYVERGIGYRLEQGQLNLHLEGPVEQGVAALTSQVHLKRLQLRPLTPEDELEVGERLGLPVNMALSLLRDRQGDIALQMPIRGDLSRPDVAMGSIVRKAVVGAVKNTVTLTLAPLGIVAKAGQLVGIGGQLTFQPLVFEPGSTTLTSDSLVYLERVKSLLAKRPQLTLSLCGQVSVADRESLLNSARQRSGETADSTVLSQEWIRQLAMQRAEYVKQLLSQEPLVKSSQLLLCNPPTELVDGPGAVLVRL</sequence>
<feature type="compositionally biased region" description="Basic and acidic residues" evidence="1">
    <location>
        <begin position="1"/>
        <end position="10"/>
    </location>
</feature>
<dbReference type="EMBL" id="AAEW02000002">
    <property type="protein sequence ID" value="EAT17074.1"/>
    <property type="molecule type" value="Genomic_DNA"/>
</dbReference>
<dbReference type="InterPro" id="IPR008023">
    <property type="entry name" value="DUF748"/>
</dbReference>
<dbReference type="PANTHER" id="PTHR30441">
    <property type="entry name" value="DUF748 DOMAIN-CONTAINING PROTEIN"/>
    <property type="match status" value="1"/>
</dbReference>
<proteinExistence type="predicted"/>
<dbReference type="Pfam" id="PF05359">
    <property type="entry name" value="DUF748"/>
    <property type="match status" value="2"/>
</dbReference>
<gene>
    <name evidence="3" type="ORF">Dace_2940</name>
</gene>
<keyword evidence="2" id="KW-0472">Membrane</keyword>
<evidence type="ECO:0000313" key="3">
    <source>
        <dbReference type="EMBL" id="EAT17074.1"/>
    </source>
</evidence>
<comment type="caution">
    <text evidence="3">The sequence shown here is derived from an EMBL/GenBank/DDBJ whole genome shotgun (WGS) entry which is preliminary data.</text>
</comment>
<dbReference type="PANTHER" id="PTHR30441:SF8">
    <property type="entry name" value="DUF748 DOMAIN-CONTAINING PROTEIN"/>
    <property type="match status" value="1"/>
</dbReference>
<keyword evidence="2" id="KW-1133">Transmembrane helix</keyword>
<dbReference type="RefSeq" id="WP_005997989.1">
    <property type="nucleotide sequence ID" value="NZ_AAEW02000002.1"/>
</dbReference>
<organism evidence="3 4">
    <name type="scientific">Desulfuromonas acetoxidans (strain DSM 684 / 11070)</name>
    <dbReference type="NCBI Taxonomy" id="281689"/>
    <lineage>
        <taxon>Bacteria</taxon>
        <taxon>Pseudomonadati</taxon>
        <taxon>Thermodesulfobacteriota</taxon>
        <taxon>Desulfuromonadia</taxon>
        <taxon>Desulfuromonadales</taxon>
        <taxon>Desulfuromonadaceae</taxon>
        <taxon>Desulfuromonas</taxon>
    </lineage>
</organism>
<feature type="transmembrane region" description="Helical" evidence="2">
    <location>
        <begin position="31"/>
        <end position="57"/>
    </location>
</feature>
<dbReference type="InterPro" id="IPR052894">
    <property type="entry name" value="AsmA-related"/>
</dbReference>